<dbReference type="GO" id="GO:0006935">
    <property type="term" value="P:chemotaxis"/>
    <property type="evidence" value="ECO:0007669"/>
    <property type="project" value="UniProtKB-KW"/>
</dbReference>
<gene>
    <name evidence="10" type="ordered locus">BN4_11027</name>
</gene>
<comment type="subcellular location">
    <subcellularLocation>
        <location evidence="1">Membrane</location>
    </subcellularLocation>
</comment>
<dbReference type="EMBL" id="FO203427">
    <property type="protein sequence ID" value="CCH48264.1"/>
    <property type="molecule type" value="Genomic_DNA"/>
</dbReference>
<feature type="region of interest" description="Disordered" evidence="5">
    <location>
        <begin position="732"/>
        <end position="755"/>
    </location>
</feature>
<evidence type="ECO:0000256" key="7">
    <source>
        <dbReference type="SAM" id="SignalP"/>
    </source>
</evidence>
<reference evidence="10 11" key="1">
    <citation type="journal article" date="2013" name="PLoS ONE">
        <title>The first genomic and proteomic characterization of a deep-sea sulfate reducer: insights into the piezophilic lifestyle of Desulfovibrio piezophilus.</title>
        <authorList>
            <person name="Pradel N."/>
            <person name="Ji B."/>
            <person name="Gimenez G."/>
            <person name="Talla E."/>
            <person name="Lenoble P."/>
            <person name="Garel M."/>
            <person name="Tamburini C."/>
            <person name="Fourquet P."/>
            <person name="Lebrun R."/>
            <person name="Bertin P."/>
            <person name="Denis Y."/>
            <person name="Pophillat M."/>
            <person name="Barbe V."/>
            <person name="Ollivier B."/>
            <person name="Dolla A."/>
        </authorList>
    </citation>
    <scope>NUCLEOTIDE SEQUENCE [LARGE SCALE GENOMIC DNA]</scope>
    <source>
        <strain evidence="11">DSM 10523 / SB164P1</strain>
    </source>
</reference>
<dbReference type="CDD" id="cd06225">
    <property type="entry name" value="HAMP"/>
    <property type="match status" value="1"/>
</dbReference>
<dbReference type="HOGENOM" id="CLU_000445_107_16_7"/>
<feature type="domain" description="Methyl-accepting transducer" evidence="8">
    <location>
        <begin position="494"/>
        <end position="709"/>
    </location>
</feature>
<evidence type="ECO:0000256" key="1">
    <source>
        <dbReference type="ARBA" id="ARBA00004370"/>
    </source>
</evidence>
<feature type="signal peptide" evidence="7">
    <location>
        <begin position="1"/>
        <end position="34"/>
    </location>
</feature>
<keyword evidence="6" id="KW-0812">Transmembrane</keyword>
<dbReference type="Gene3D" id="1.10.287.950">
    <property type="entry name" value="Methyl-accepting chemotaxis protein"/>
    <property type="match status" value="1"/>
</dbReference>
<dbReference type="SUPFAM" id="SSF58104">
    <property type="entry name" value="Methyl-accepting chemotaxis protein (MCP) signaling domain"/>
    <property type="match status" value="1"/>
</dbReference>
<dbReference type="CDD" id="cd11386">
    <property type="entry name" value="MCP_signal"/>
    <property type="match status" value="1"/>
</dbReference>
<sequence>MPITFRYWCRSGIFVFIVALILISTALCLSPASAAQPISSDSPVLYMTEANKTSTLSFADEKTLETLRTDFLVEPEARQSLEFSPRLSWTFWLIIGVMTLMVISFFAIIFSKIFINLKIAYKMYVSFGYLVVTAALLGAGAFYYLDHASGFAKLSMHFTQIDTIGNEISSAQANYLLHGMENKDYGESRVTKIHEGLTAIIDTINQIKTSGLMHQTMQGNLEELETILPPYSNTLEEVVTSFQAVEERKEELDRLQTKMGVALESMRQHHKAQQLSDATQEIDKAKAIRLNHIIDELNRTEKLLLEAAYHEAGFILDKKPVHIATMERIFTDVIALLDLLKEQLTESEDLSLLANIQNEVAQVTTSLTILIREEAIIAKDNGTLNGLLMRFESLGSELAHEAELMAQEAVREADIAIIVLLTFTLIFGVFMSIYIASSISKPVKESATLVRLMAEGDMTQYLPYHFKDEIGLMCIALNDMASRLRETIGVIQESAANVASGSEELSASAEALSQAATEQAATVEEVSASMVEMGSNIARTSDNSQETEDMANGVAKDAEEGGRAVTQTVHAMREIAEKISIVEDIARQTNLLALNAAIEAARAGEHGKGFAVVASEVRKLAERSGKAANEISELSGSSLAVAEKAGTMLEKMVPQIKQTANLIQGITIASTEQNAGIQQIGIATQQMDLVTQANASASEELASTSEELAAQAEVLQDSVSFFRVEGSLHSSAGKQKSAIPESAPPLSDPHNAPGIDMGIASDLLDEDDYEHF</sequence>
<dbReference type="GO" id="GO:0007165">
    <property type="term" value="P:signal transduction"/>
    <property type="evidence" value="ECO:0007669"/>
    <property type="project" value="UniProtKB-KW"/>
</dbReference>
<dbReference type="InterPro" id="IPR004089">
    <property type="entry name" value="MCPsignal_dom"/>
</dbReference>
<accession>M1WPD2</accession>
<keyword evidence="2" id="KW-0145">Chemotaxis</keyword>
<dbReference type="STRING" id="1322246.BN4_11027"/>
<dbReference type="Proteomes" id="UP000011724">
    <property type="component" value="Chromosome"/>
</dbReference>
<dbReference type="Pfam" id="PF00672">
    <property type="entry name" value="HAMP"/>
    <property type="match status" value="1"/>
</dbReference>
<dbReference type="GO" id="GO:0005886">
    <property type="term" value="C:plasma membrane"/>
    <property type="evidence" value="ECO:0007669"/>
    <property type="project" value="TreeGrafter"/>
</dbReference>
<organism evidence="10 11">
    <name type="scientific">Pseudodesulfovibrio piezophilus (strain DSM 21447 / JCM 15486 / C1TLV30)</name>
    <name type="common">Desulfovibrio piezophilus</name>
    <dbReference type="NCBI Taxonomy" id="1322246"/>
    <lineage>
        <taxon>Bacteria</taxon>
        <taxon>Pseudomonadati</taxon>
        <taxon>Thermodesulfobacteriota</taxon>
        <taxon>Desulfovibrionia</taxon>
        <taxon>Desulfovibrionales</taxon>
        <taxon>Desulfovibrionaceae</taxon>
    </lineage>
</organism>
<evidence type="ECO:0000256" key="5">
    <source>
        <dbReference type="SAM" id="MobiDB-lite"/>
    </source>
</evidence>
<evidence type="ECO:0000256" key="3">
    <source>
        <dbReference type="ARBA" id="ARBA00029447"/>
    </source>
</evidence>
<keyword evidence="6" id="KW-1133">Transmembrane helix</keyword>
<feature type="chain" id="PRO_5004019384" evidence="7">
    <location>
        <begin position="35"/>
        <end position="772"/>
    </location>
</feature>
<evidence type="ECO:0000256" key="2">
    <source>
        <dbReference type="ARBA" id="ARBA00022500"/>
    </source>
</evidence>
<reference evidence="11" key="2">
    <citation type="journal article" date="2013" name="Stand. Genomic Sci.">
        <title>Complete genome sequence of Desulfocapsa sulfexigens, a marine deltaproteobacterium specialized in disproportionating inorganic sulfur compounds.</title>
        <authorList>
            <person name="Finster K.W."/>
            <person name="Kjeldsen K.U."/>
            <person name="Kube M."/>
            <person name="Reinhardt R."/>
            <person name="Mussmann M."/>
            <person name="Amann R."/>
            <person name="Schreiber L."/>
        </authorList>
    </citation>
    <scope>NUCLEOTIDE SEQUENCE [LARGE SCALE GENOMIC DNA]</scope>
    <source>
        <strain evidence="11">DSM 10523 / SB164P1</strain>
    </source>
</reference>
<keyword evidence="7" id="KW-0732">Signal</keyword>
<dbReference type="GO" id="GO:0004888">
    <property type="term" value="F:transmembrane signaling receptor activity"/>
    <property type="evidence" value="ECO:0007669"/>
    <property type="project" value="TreeGrafter"/>
</dbReference>
<dbReference type="Pfam" id="PF00015">
    <property type="entry name" value="MCPsignal"/>
    <property type="match status" value="1"/>
</dbReference>
<dbReference type="SMART" id="SM00304">
    <property type="entry name" value="HAMP"/>
    <property type="match status" value="1"/>
</dbReference>
<evidence type="ECO:0000259" key="9">
    <source>
        <dbReference type="PROSITE" id="PS50885"/>
    </source>
</evidence>
<comment type="similarity">
    <text evidence="3">Belongs to the methyl-accepting chemotaxis (MCP) protein family.</text>
</comment>
<evidence type="ECO:0000313" key="10">
    <source>
        <dbReference type="EMBL" id="CCH48264.1"/>
    </source>
</evidence>
<evidence type="ECO:0000256" key="4">
    <source>
        <dbReference type="PROSITE-ProRule" id="PRU00284"/>
    </source>
</evidence>
<keyword evidence="11" id="KW-1185">Reference proteome</keyword>
<feature type="transmembrane region" description="Helical" evidence="6">
    <location>
        <begin position="415"/>
        <end position="436"/>
    </location>
</feature>
<dbReference type="KEGG" id="dpi:BN4_11027"/>
<dbReference type="RefSeq" id="WP_015414315.1">
    <property type="nucleotide sequence ID" value="NC_020409.1"/>
</dbReference>
<dbReference type="PANTHER" id="PTHR43531:SF11">
    <property type="entry name" value="METHYL-ACCEPTING CHEMOTAXIS PROTEIN 3"/>
    <property type="match status" value="1"/>
</dbReference>
<name>M1WPD2_PSEP2</name>
<keyword evidence="6" id="KW-0472">Membrane</keyword>
<dbReference type="FunFam" id="1.10.287.950:FF:000001">
    <property type="entry name" value="Methyl-accepting chemotaxis sensory transducer"/>
    <property type="match status" value="1"/>
</dbReference>
<dbReference type="PROSITE" id="PS50111">
    <property type="entry name" value="CHEMOTAXIS_TRANSDUC_2"/>
    <property type="match status" value="1"/>
</dbReference>
<protein>
    <submittedName>
        <fullName evidence="10">Putative Methyl-accepting chemotaxis protein</fullName>
    </submittedName>
</protein>
<feature type="transmembrane region" description="Helical" evidence="6">
    <location>
        <begin position="127"/>
        <end position="145"/>
    </location>
</feature>
<keyword evidence="4" id="KW-0807">Transducer</keyword>
<dbReference type="SMART" id="SM00283">
    <property type="entry name" value="MA"/>
    <property type="match status" value="1"/>
</dbReference>
<dbReference type="InterPro" id="IPR051310">
    <property type="entry name" value="MCP_chemotaxis"/>
</dbReference>
<evidence type="ECO:0000313" key="11">
    <source>
        <dbReference type="Proteomes" id="UP000011724"/>
    </source>
</evidence>
<evidence type="ECO:0000256" key="6">
    <source>
        <dbReference type="SAM" id="Phobius"/>
    </source>
</evidence>
<feature type="transmembrane region" description="Helical" evidence="6">
    <location>
        <begin position="89"/>
        <end position="115"/>
    </location>
</feature>
<dbReference type="InterPro" id="IPR003660">
    <property type="entry name" value="HAMP_dom"/>
</dbReference>
<dbReference type="eggNOG" id="COG0840">
    <property type="taxonomic scope" value="Bacteria"/>
</dbReference>
<dbReference type="PATRIC" id="fig|879567.3.peg.1059"/>
<dbReference type="AlphaFoldDB" id="M1WPD2"/>
<evidence type="ECO:0000259" key="8">
    <source>
        <dbReference type="PROSITE" id="PS50111"/>
    </source>
</evidence>
<dbReference type="PANTHER" id="PTHR43531">
    <property type="entry name" value="PROTEIN ICFG"/>
    <property type="match status" value="1"/>
</dbReference>
<feature type="domain" description="HAMP" evidence="9">
    <location>
        <begin position="437"/>
        <end position="489"/>
    </location>
</feature>
<dbReference type="PROSITE" id="PS50885">
    <property type="entry name" value="HAMP"/>
    <property type="match status" value="1"/>
</dbReference>
<proteinExistence type="inferred from homology"/>